<dbReference type="EMBL" id="MU003704">
    <property type="protein sequence ID" value="KAF2807829.1"/>
    <property type="molecule type" value="Genomic_DNA"/>
</dbReference>
<feature type="compositionally biased region" description="Basic residues" evidence="1">
    <location>
        <begin position="46"/>
        <end position="61"/>
    </location>
</feature>
<dbReference type="RefSeq" id="XP_033574793.1">
    <property type="nucleotide sequence ID" value="XM_033728808.1"/>
</dbReference>
<dbReference type="OrthoDB" id="3803009at2759"/>
<dbReference type="Proteomes" id="UP000504636">
    <property type="component" value="Unplaced"/>
</dbReference>
<evidence type="ECO:0000313" key="4">
    <source>
        <dbReference type="RefSeq" id="XP_033574793.1"/>
    </source>
</evidence>
<name>A0A6A6YGV8_9PEZI</name>
<dbReference type="AlphaFoldDB" id="A0A6A6YGV8"/>
<sequence>MCTKYRTTYKYSGGDCTEACDEIKYTADPCDEKPASGIRHCHRYKMIHSGSTRRKGPRSGHNHGEQGGSSSST</sequence>
<gene>
    <name evidence="2 4" type="ORF">BDZ99DRAFT_66598</name>
</gene>
<accession>A0A6A6YGV8</accession>
<organism evidence="2">
    <name type="scientific">Mytilinidion resinicola</name>
    <dbReference type="NCBI Taxonomy" id="574789"/>
    <lineage>
        <taxon>Eukaryota</taxon>
        <taxon>Fungi</taxon>
        <taxon>Dikarya</taxon>
        <taxon>Ascomycota</taxon>
        <taxon>Pezizomycotina</taxon>
        <taxon>Dothideomycetes</taxon>
        <taxon>Pleosporomycetidae</taxon>
        <taxon>Mytilinidiales</taxon>
        <taxon>Mytilinidiaceae</taxon>
        <taxon>Mytilinidion</taxon>
    </lineage>
</organism>
<evidence type="ECO:0000313" key="3">
    <source>
        <dbReference type="Proteomes" id="UP000504636"/>
    </source>
</evidence>
<proteinExistence type="predicted"/>
<feature type="region of interest" description="Disordered" evidence="1">
    <location>
        <begin position="46"/>
        <end position="73"/>
    </location>
</feature>
<evidence type="ECO:0000256" key="1">
    <source>
        <dbReference type="SAM" id="MobiDB-lite"/>
    </source>
</evidence>
<reference evidence="2 4" key="1">
    <citation type="journal article" date="2020" name="Stud. Mycol.">
        <title>101 Dothideomycetes genomes: a test case for predicting lifestyles and emergence of pathogens.</title>
        <authorList>
            <person name="Haridas S."/>
            <person name="Albert R."/>
            <person name="Binder M."/>
            <person name="Bloem J."/>
            <person name="Labutti K."/>
            <person name="Salamov A."/>
            <person name="Andreopoulos B."/>
            <person name="Baker S."/>
            <person name="Barry K."/>
            <person name="Bills G."/>
            <person name="Bluhm B."/>
            <person name="Cannon C."/>
            <person name="Castanera R."/>
            <person name="Culley D."/>
            <person name="Daum C."/>
            <person name="Ezra D."/>
            <person name="Gonzalez J."/>
            <person name="Henrissat B."/>
            <person name="Kuo A."/>
            <person name="Liang C."/>
            <person name="Lipzen A."/>
            <person name="Lutzoni F."/>
            <person name="Magnuson J."/>
            <person name="Mondo S."/>
            <person name="Nolan M."/>
            <person name="Ohm R."/>
            <person name="Pangilinan J."/>
            <person name="Park H.-J."/>
            <person name="Ramirez L."/>
            <person name="Alfaro M."/>
            <person name="Sun H."/>
            <person name="Tritt A."/>
            <person name="Yoshinaga Y."/>
            <person name="Zwiers L.-H."/>
            <person name="Turgeon B."/>
            <person name="Goodwin S."/>
            <person name="Spatafora J."/>
            <person name="Crous P."/>
            <person name="Grigoriev I."/>
        </authorList>
    </citation>
    <scope>NUCLEOTIDE SEQUENCE</scope>
    <source>
        <strain evidence="2 4">CBS 304.34</strain>
    </source>
</reference>
<evidence type="ECO:0000313" key="2">
    <source>
        <dbReference type="EMBL" id="KAF2807829.1"/>
    </source>
</evidence>
<reference evidence="4" key="3">
    <citation type="submission" date="2025-04" db="UniProtKB">
        <authorList>
            <consortium name="RefSeq"/>
        </authorList>
    </citation>
    <scope>IDENTIFICATION</scope>
    <source>
        <strain evidence="4">CBS 304.34</strain>
    </source>
</reference>
<protein>
    <submittedName>
        <fullName evidence="2 4">Uncharacterized protein</fullName>
    </submittedName>
</protein>
<dbReference type="GeneID" id="54469701"/>
<keyword evidence="3" id="KW-1185">Reference proteome</keyword>
<reference evidence="4" key="2">
    <citation type="submission" date="2020-04" db="EMBL/GenBank/DDBJ databases">
        <authorList>
            <consortium name="NCBI Genome Project"/>
        </authorList>
    </citation>
    <scope>NUCLEOTIDE SEQUENCE</scope>
    <source>
        <strain evidence="4">CBS 304.34</strain>
    </source>
</reference>